<dbReference type="PROSITE" id="PS50889">
    <property type="entry name" value="S4"/>
    <property type="match status" value="1"/>
</dbReference>
<dbReference type="Gene3D" id="3.10.290.10">
    <property type="entry name" value="RNA-binding S4 domain"/>
    <property type="match status" value="1"/>
</dbReference>
<dbReference type="AlphaFoldDB" id="A0A424YS59"/>
<dbReference type="CDD" id="cd02440">
    <property type="entry name" value="AdoMet_MTases"/>
    <property type="match status" value="1"/>
</dbReference>
<dbReference type="PANTHER" id="PTHR32319">
    <property type="entry name" value="BACTERIAL HEMOLYSIN-LIKE PROTEIN"/>
    <property type="match status" value="1"/>
</dbReference>
<dbReference type="SUPFAM" id="SSF55174">
    <property type="entry name" value="Alpha-L RNA-binding motif"/>
    <property type="match status" value="1"/>
</dbReference>
<dbReference type="InterPro" id="IPR002942">
    <property type="entry name" value="S4_RNA-bd"/>
</dbReference>
<dbReference type="SUPFAM" id="SSF53335">
    <property type="entry name" value="S-adenosyl-L-methionine-dependent methyltransferases"/>
    <property type="match status" value="1"/>
</dbReference>
<dbReference type="InterPro" id="IPR002877">
    <property type="entry name" value="RNA_MeTrfase_FtsJ_dom"/>
</dbReference>
<evidence type="ECO:0000256" key="2">
    <source>
        <dbReference type="ARBA" id="ARBA00029460"/>
    </source>
</evidence>
<dbReference type="PANTHER" id="PTHR32319:SF0">
    <property type="entry name" value="BACTERIAL HEMOLYSIN-LIKE PROTEIN"/>
    <property type="match status" value="1"/>
</dbReference>
<keyword evidence="5" id="KW-0808">Transferase</keyword>
<dbReference type="Pfam" id="PF01479">
    <property type="entry name" value="S4"/>
    <property type="match status" value="1"/>
</dbReference>
<dbReference type="InterPro" id="IPR047048">
    <property type="entry name" value="TlyA"/>
</dbReference>
<dbReference type="GO" id="GO:0032259">
    <property type="term" value="P:methylation"/>
    <property type="evidence" value="ECO:0007669"/>
    <property type="project" value="UniProtKB-KW"/>
</dbReference>
<dbReference type="Pfam" id="PF01728">
    <property type="entry name" value="FtsJ"/>
    <property type="match status" value="1"/>
</dbReference>
<keyword evidence="5" id="KW-0489">Methyltransferase</keyword>
<evidence type="ECO:0000256" key="1">
    <source>
        <dbReference type="ARBA" id="ARBA00022884"/>
    </source>
</evidence>
<protein>
    <submittedName>
        <fullName evidence="5">Methyltransferase domain-containing protein</fullName>
    </submittedName>
</protein>
<evidence type="ECO:0000313" key="6">
    <source>
        <dbReference type="Proteomes" id="UP000284763"/>
    </source>
</evidence>
<feature type="domain" description="RNA-binding S4" evidence="4">
    <location>
        <begin position="1"/>
        <end position="67"/>
    </location>
</feature>
<dbReference type="InterPro" id="IPR036986">
    <property type="entry name" value="S4_RNA-bd_sf"/>
</dbReference>
<gene>
    <name evidence="5" type="ORF">D5R95_07820</name>
</gene>
<name>A0A424YS59_9EURY</name>
<evidence type="ECO:0000256" key="3">
    <source>
        <dbReference type="PROSITE-ProRule" id="PRU00182"/>
    </source>
</evidence>
<reference evidence="5 6" key="1">
    <citation type="submission" date="2018-08" db="EMBL/GenBank/DDBJ databases">
        <title>The metabolism and importance of syntrophic acetate oxidation coupled to methane or sulfide production in haloalkaline environments.</title>
        <authorList>
            <person name="Timmers P.H.A."/>
            <person name="Vavourakis C.D."/>
            <person name="Sorokin D.Y."/>
            <person name="Sinninghe Damste J.S."/>
            <person name="Muyzer G."/>
            <person name="Stams A.J.M."/>
            <person name="Plugge C.M."/>
        </authorList>
    </citation>
    <scope>NUCLEOTIDE SEQUENCE [LARGE SCALE GENOMIC DNA]</scope>
    <source>
        <strain evidence="5">MSAO_Arc3</strain>
    </source>
</reference>
<dbReference type="RefSeq" id="WP_259133347.1">
    <property type="nucleotide sequence ID" value="NZ_JANUCS010000002.1"/>
</dbReference>
<evidence type="ECO:0000313" key="5">
    <source>
        <dbReference type="EMBL" id="RQD81866.1"/>
    </source>
</evidence>
<dbReference type="InterPro" id="IPR029063">
    <property type="entry name" value="SAM-dependent_MTases_sf"/>
</dbReference>
<dbReference type="SMART" id="SM00363">
    <property type="entry name" value="S4"/>
    <property type="match status" value="1"/>
</dbReference>
<sequence>MRLDMYLVETGHFSTRTKAKKAIKDGFVRLDGLIVSKPSKRVNNADKIVVESGHDKPKGYFKLSYIQSHTNVLRSNDHVLDIGSSAGGFLLFSSEIVDHVQGIEYSLSFKEELDELVSIYDNISVIYGDIFSIHLTEFGDKKFDVILNDLTLDPQDSVTALSRVIPMLRENGRLIQVLKTETFNEIEPISEKLQELGFRIKKKIGSTKKEIYLYCVLDA</sequence>
<dbReference type="Proteomes" id="UP000284763">
    <property type="component" value="Unassembled WGS sequence"/>
</dbReference>
<keyword evidence="1 3" id="KW-0694">RNA-binding</keyword>
<comment type="caution">
    <text evidence="5">The sequence shown here is derived from an EMBL/GenBank/DDBJ whole genome shotgun (WGS) entry which is preliminary data.</text>
</comment>
<dbReference type="GO" id="GO:0003723">
    <property type="term" value="F:RNA binding"/>
    <property type="evidence" value="ECO:0007669"/>
    <property type="project" value="UniProtKB-KW"/>
</dbReference>
<dbReference type="CDD" id="cd00165">
    <property type="entry name" value="S4"/>
    <property type="match status" value="1"/>
</dbReference>
<accession>A0A424YS59</accession>
<dbReference type="EMBL" id="QZAB01000494">
    <property type="protein sequence ID" value="RQD81866.1"/>
    <property type="molecule type" value="Genomic_DNA"/>
</dbReference>
<organism evidence="5 6">
    <name type="scientific">Methanosalsum natronophilum</name>
    <dbReference type="NCBI Taxonomy" id="768733"/>
    <lineage>
        <taxon>Archaea</taxon>
        <taxon>Methanobacteriati</taxon>
        <taxon>Methanobacteriota</taxon>
        <taxon>Stenosarchaea group</taxon>
        <taxon>Methanomicrobia</taxon>
        <taxon>Methanosarcinales</taxon>
        <taxon>Methanosarcinaceae</taxon>
        <taxon>Methanosalsum</taxon>
    </lineage>
</organism>
<dbReference type="GO" id="GO:0008168">
    <property type="term" value="F:methyltransferase activity"/>
    <property type="evidence" value="ECO:0007669"/>
    <property type="project" value="UniProtKB-KW"/>
</dbReference>
<comment type="similarity">
    <text evidence="2">Belongs to the TlyA family.</text>
</comment>
<proteinExistence type="inferred from homology"/>
<evidence type="ECO:0000259" key="4">
    <source>
        <dbReference type="SMART" id="SM00363"/>
    </source>
</evidence>
<dbReference type="Gene3D" id="3.40.50.150">
    <property type="entry name" value="Vaccinia Virus protein VP39"/>
    <property type="match status" value="1"/>
</dbReference>